<protein>
    <recommendedName>
        <fullName evidence="12">Glutamate/aspartate import permease protein GltK</fullName>
    </recommendedName>
</protein>
<evidence type="ECO:0000256" key="9">
    <source>
        <dbReference type="ARBA" id="ARBA00023136"/>
    </source>
</evidence>
<name>A0A1X0WGM6_9GAMM</name>
<keyword evidence="5" id="KW-0997">Cell inner membrane</keyword>
<evidence type="ECO:0000256" key="8">
    <source>
        <dbReference type="ARBA" id="ARBA00022989"/>
    </source>
</evidence>
<feature type="transmembrane region" description="Helical" evidence="13">
    <location>
        <begin position="271"/>
        <end position="291"/>
    </location>
</feature>
<dbReference type="STRING" id="1646377.BS640_08565"/>
<dbReference type="EMBL" id="MRWE01000011">
    <property type="protein sequence ID" value="ORJ25929.1"/>
    <property type="molecule type" value="Genomic_DNA"/>
</dbReference>
<dbReference type="FunFam" id="1.10.3720.10:FF:000006">
    <property type="entry name" value="Glutamate/aspartate ABC transporter, permease protein GltK"/>
    <property type="match status" value="1"/>
</dbReference>
<reference evidence="16 17" key="1">
    <citation type="journal article" date="2017" name="Int. J. Syst. Evol. Microbiol.">
        <title>Rouxiella badensis sp. nov. and Rouxiella silvae sp. nov. isolated from peat bog soil in Germany and emendation of the genus description.</title>
        <authorList>
            <person name="Le Fleche-Mateos A."/>
            <person name="Kugler J.H."/>
            <person name="Hansen S.H."/>
            <person name="Syldatk C."/>
            <person name="Hausmann R."/>
            <person name="Lomprez F."/>
            <person name="Vandenbogaert M."/>
            <person name="Manuguerra J.C."/>
            <person name="Grimont P.A."/>
        </authorList>
    </citation>
    <scope>NUCLEOTIDE SEQUENCE [LARGE SCALE GENOMIC DNA]</scope>
    <source>
        <strain evidence="16 17">DSM 100043</strain>
    </source>
</reference>
<feature type="region of interest" description="Disordered" evidence="14">
    <location>
        <begin position="1"/>
        <end position="31"/>
    </location>
</feature>
<dbReference type="CDD" id="cd06261">
    <property type="entry name" value="TM_PBP2"/>
    <property type="match status" value="1"/>
</dbReference>
<dbReference type="NCBIfam" id="TIGR01726">
    <property type="entry name" value="HEQRo_perm_3TM"/>
    <property type="match status" value="1"/>
</dbReference>
<dbReference type="GO" id="GO:0006865">
    <property type="term" value="P:amino acid transport"/>
    <property type="evidence" value="ECO:0007669"/>
    <property type="project" value="UniProtKB-KW"/>
</dbReference>
<evidence type="ECO:0000313" key="17">
    <source>
        <dbReference type="Proteomes" id="UP000192536"/>
    </source>
</evidence>
<evidence type="ECO:0000313" key="16">
    <source>
        <dbReference type="EMBL" id="ORJ25929.1"/>
    </source>
</evidence>
<evidence type="ECO:0000256" key="1">
    <source>
        <dbReference type="ARBA" id="ARBA00004429"/>
    </source>
</evidence>
<comment type="subcellular location">
    <subcellularLocation>
        <location evidence="1">Cell inner membrane</location>
        <topology evidence="1">Multi-pass membrane protein</topology>
    </subcellularLocation>
    <subcellularLocation>
        <location evidence="13">Cell membrane</location>
        <topology evidence="13">Multi-pass membrane protein</topology>
    </subcellularLocation>
</comment>
<evidence type="ECO:0000256" key="11">
    <source>
        <dbReference type="ARBA" id="ARBA00062718"/>
    </source>
</evidence>
<keyword evidence="7" id="KW-0029">Amino-acid transport</keyword>
<evidence type="ECO:0000256" key="4">
    <source>
        <dbReference type="ARBA" id="ARBA00022475"/>
    </source>
</evidence>
<evidence type="ECO:0000256" key="2">
    <source>
        <dbReference type="ARBA" id="ARBA00010072"/>
    </source>
</evidence>
<evidence type="ECO:0000256" key="3">
    <source>
        <dbReference type="ARBA" id="ARBA00022448"/>
    </source>
</evidence>
<keyword evidence="4" id="KW-1003">Cell membrane</keyword>
<evidence type="ECO:0000256" key="6">
    <source>
        <dbReference type="ARBA" id="ARBA00022692"/>
    </source>
</evidence>
<comment type="similarity">
    <text evidence="2">Belongs to the binding-protein-dependent transport system permease family. HisMQ subfamily.</text>
</comment>
<organism evidence="16 17">
    <name type="scientific">Rouxiella badensis</name>
    <dbReference type="NCBI Taxonomy" id="1646377"/>
    <lineage>
        <taxon>Bacteria</taxon>
        <taxon>Pseudomonadati</taxon>
        <taxon>Pseudomonadota</taxon>
        <taxon>Gammaproteobacteria</taxon>
        <taxon>Enterobacterales</taxon>
        <taxon>Yersiniaceae</taxon>
        <taxon>Rouxiella</taxon>
    </lineage>
</organism>
<feature type="transmembrane region" description="Helical" evidence="13">
    <location>
        <begin position="124"/>
        <end position="149"/>
    </location>
</feature>
<evidence type="ECO:0000256" key="13">
    <source>
        <dbReference type="RuleBase" id="RU363032"/>
    </source>
</evidence>
<dbReference type="InterPro" id="IPR035906">
    <property type="entry name" value="MetI-like_sf"/>
</dbReference>
<evidence type="ECO:0000259" key="15">
    <source>
        <dbReference type="PROSITE" id="PS50928"/>
    </source>
</evidence>
<evidence type="ECO:0000256" key="14">
    <source>
        <dbReference type="SAM" id="MobiDB-lite"/>
    </source>
</evidence>
<dbReference type="AlphaFoldDB" id="A0A1X0WGM6"/>
<comment type="function">
    <text evidence="10">Part of the ABC transporter complex GltIJKL involved in glutamate and aspartate uptake. Probably responsible for the translocation of the substrate across the membrane.</text>
</comment>
<dbReference type="GO" id="GO:0043190">
    <property type="term" value="C:ATP-binding cassette (ABC) transporter complex"/>
    <property type="evidence" value="ECO:0007669"/>
    <property type="project" value="InterPro"/>
</dbReference>
<keyword evidence="3 13" id="KW-0813">Transport</keyword>
<dbReference type="PANTHER" id="PTHR30614">
    <property type="entry name" value="MEMBRANE COMPONENT OF AMINO ACID ABC TRANSPORTER"/>
    <property type="match status" value="1"/>
</dbReference>
<comment type="subunit">
    <text evidence="11">The complex is composed of two ATP-binding proteins (GltL), two transmembrane proteins (GltJ and GltK) and a solute-binding protein (GltI).</text>
</comment>
<dbReference type="RefSeq" id="WP_084912375.1">
    <property type="nucleotide sequence ID" value="NZ_CAUQAZ010000177.1"/>
</dbReference>
<evidence type="ECO:0000256" key="5">
    <source>
        <dbReference type="ARBA" id="ARBA00022519"/>
    </source>
</evidence>
<feature type="transmembrane region" description="Helical" evidence="13">
    <location>
        <begin position="45"/>
        <end position="65"/>
    </location>
</feature>
<evidence type="ECO:0000256" key="7">
    <source>
        <dbReference type="ARBA" id="ARBA00022970"/>
    </source>
</evidence>
<accession>A0A1X0WGM6</accession>
<dbReference type="InterPro" id="IPR043429">
    <property type="entry name" value="ArtM/GltK/GlnP/TcyL/YhdX-like"/>
</dbReference>
<dbReference type="Pfam" id="PF00528">
    <property type="entry name" value="BPD_transp_1"/>
    <property type="match status" value="1"/>
</dbReference>
<dbReference type="SUPFAM" id="SSF161098">
    <property type="entry name" value="MetI-like"/>
    <property type="match status" value="1"/>
</dbReference>
<dbReference type="InterPro" id="IPR000515">
    <property type="entry name" value="MetI-like"/>
</dbReference>
<dbReference type="PROSITE" id="PS50928">
    <property type="entry name" value="ABC_TM1"/>
    <property type="match status" value="1"/>
</dbReference>
<dbReference type="Proteomes" id="UP000192536">
    <property type="component" value="Unassembled WGS sequence"/>
</dbReference>
<feature type="domain" description="ABC transmembrane type-1" evidence="15">
    <location>
        <begin position="86"/>
        <end position="292"/>
    </location>
</feature>
<evidence type="ECO:0000256" key="12">
    <source>
        <dbReference type="ARBA" id="ARBA00073645"/>
    </source>
</evidence>
<sequence length="305" mass="33587">MTDNQPHPRLGLAQKDVPPRTQPSGAPQPVPPPLSVVAPRYYGRWVSLLVAIVLVAMVAHSMITNPNFAWGTVGKYLFSPTILEGLWVTVWLTGVIMALAIVLSIALAVMRLSHNPLLAGFSRGYIWFFRGTPVLVQLIFWYNLAALYPTFSVSLPFMPTLYSGSMNDLITPWTAAILGLGLNEAAYMAEIIRAGISSVDEGQQEAARALGMQKVQWLKRIILPQAVPFIIPPTGNQVIGMLKSTSLVSVISLSDLLYSAQAIYSRTYENIPLLIVACIWYLVATTGLSAIQSKIERYFQKGKRR</sequence>
<dbReference type="PANTHER" id="PTHR30614:SF0">
    <property type="entry name" value="L-CYSTINE TRANSPORT SYSTEM PERMEASE PROTEIN TCYL"/>
    <property type="match status" value="1"/>
</dbReference>
<feature type="transmembrane region" description="Helical" evidence="13">
    <location>
        <begin position="85"/>
        <end position="112"/>
    </location>
</feature>
<keyword evidence="6 13" id="KW-0812">Transmembrane</keyword>
<keyword evidence="9 13" id="KW-0472">Membrane</keyword>
<proteinExistence type="inferred from homology"/>
<comment type="caution">
    <text evidence="16">The sequence shown here is derived from an EMBL/GenBank/DDBJ whole genome shotgun (WGS) entry which is preliminary data.</text>
</comment>
<feature type="transmembrane region" description="Helical" evidence="13">
    <location>
        <begin position="169"/>
        <end position="189"/>
    </location>
</feature>
<dbReference type="InterPro" id="IPR010065">
    <property type="entry name" value="AA_ABC_transptr_permease_3TM"/>
</dbReference>
<gene>
    <name evidence="16" type="ORF">BS640_08565</name>
</gene>
<keyword evidence="17" id="KW-1185">Reference proteome</keyword>
<dbReference type="GO" id="GO:0022857">
    <property type="term" value="F:transmembrane transporter activity"/>
    <property type="evidence" value="ECO:0007669"/>
    <property type="project" value="InterPro"/>
</dbReference>
<evidence type="ECO:0000256" key="10">
    <source>
        <dbReference type="ARBA" id="ARBA00060298"/>
    </source>
</evidence>
<dbReference type="Gene3D" id="1.10.3720.10">
    <property type="entry name" value="MetI-like"/>
    <property type="match status" value="1"/>
</dbReference>
<keyword evidence="8 13" id="KW-1133">Transmembrane helix</keyword>